<reference evidence="1" key="1">
    <citation type="submission" date="2020-07" db="EMBL/GenBank/DDBJ databases">
        <title>Multicomponent nature underlies the extraordinary mechanical properties of spider dragline silk.</title>
        <authorList>
            <person name="Kono N."/>
            <person name="Nakamura H."/>
            <person name="Mori M."/>
            <person name="Yoshida Y."/>
            <person name="Ohtoshi R."/>
            <person name="Malay A.D."/>
            <person name="Moran D.A.P."/>
            <person name="Tomita M."/>
            <person name="Numata K."/>
            <person name="Arakawa K."/>
        </authorList>
    </citation>
    <scope>NUCLEOTIDE SEQUENCE</scope>
</reference>
<comment type="caution">
    <text evidence="1">The sequence shown here is derived from an EMBL/GenBank/DDBJ whole genome shotgun (WGS) entry which is preliminary data.</text>
</comment>
<keyword evidence="2" id="KW-1185">Reference proteome</keyword>
<organism evidence="1 2">
    <name type="scientific">Trichonephila clavata</name>
    <name type="common">Joro spider</name>
    <name type="synonym">Nephila clavata</name>
    <dbReference type="NCBI Taxonomy" id="2740835"/>
    <lineage>
        <taxon>Eukaryota</taxon>
        <taxon>Metazoa</taxon>
        <taxon>Ecdysozoa</taxon>
        <taxon>Arthropoda</taxon>
        <taxon>Chelicerata</taxon>
        <taxon>Arachnida</taxon>
        <taxon>Araneae</taxon>
        <taxon>Araneomorphae</taxon>
        <taxon>Entelegynae</taxon>
        <taxon>Araneoidea</taxon>
        <taxon>Nephilidae</taxon>
        <taxon>Trichonephila</taxon>
    </lineage>
</organism>
<name>A0A8X6F824_TRICU</name>
<gene>
    <name evidence="1" type="primary">X975_09387</name>
    <name evidence="1" type="ORF">TNCT_652901</name>
</gene>
<evidence type="ECO:0000313" key="1">
    <source>
        <dbReference type="EMBL" id="GFQ72952.1"/>
    </source>
</evidence>
<dbReference type="AlphaFoldDB" id="A0A8X6F824"/>
<evidence type="ECO:0000313" key="2">
    <source>
        <dbReference type="Proteomes" id="UP000887116"/>
    </source>
</evidence>
<dbReference type="Proteomes" id="UP000887116">
    <property type="component" value="Unassembled WGS sequence"/>
</dbReference>
<sequence>MCNERIGDIDLLDRLLRTYQPLFRNKKWYWNLLSNALYMADVSGWILHLHLHKGTKAEQSHLNFRGELTLNLLRMKSKIPSEPRPCLHSSKSLRQMPFTFFHQHKLYIRKT</sequence>
<accession>A0A8X6F824</accession>
<dbReference type="EMBL" id="BMAO01021230">
    <property type="protein sequence ID" value="GFQ72952.1"/>
    <property type="molecule type" value="Genomic_DNA"/>
</dbReference>
<protein>
    <submittedName>
        <fullName evidence="1">PiggyBac transposable element-derived protein 3</fullName>
    </submittedName>
</protein>
<proteinExistence type="predicted"/>